<dbReference type="Proteomes" id="UP000095282">
    <property type="component" value="Unplaced"/>
</dbReference>
<feature type="transmembrane region" description="Helical" evidence="1">
    <location>
        <begin position="31"/>
        <end position="48"/>
    </location>
</feature>
<evidence type="ECO:0000256" key="1">
    <source>
        <dbReference type="SAM" id="Phobius"/>
    </source>
</evidence>
<keyword evidence="2" id="KW-1185">Reference proteome</keyword>
<proteinExistence type="predicted"/>
<keyword evidence="1" id="KW-1133">Transmembrane helix</keyword>
<dbReference type="AlphaFoldDB" id="A0A1I7TMA9"/>
<keyword evidence="1" id="KW-0472">Membrane</keyword>
<protein>
    <submittedName>
        <fullName evidence="3">Ovule protein</fullName>
    </submittedName>
</protein>
<accession>A0A1I7TMA9</accession>
<reference evidence="3" key="1">
    <citation type="submission" date="2016-11" db="UniProtKB">
        <authorList>
            <consortium name="WormBaseParasite"/>
        </authorList>
    </citation>
    <scope>IDENTIFICATION</scope>
</reference>
<sequence>MDSDCDPRVFSYLSVALNKVKTAETCQPTCHFLLILSFILHFLPILACRTSRGFVSRKIMNNANIGQ</sequence>
<dbReference type="WBParaSite" id="Csp11.Scaffold628.g7335.t1">
    <property type="protein sequence ID" value="Csp11.Scaffold628.g7335.t1"/>
    <property type="gene ID" value="Csp11.Scaffold628.g7335"/>
</dbReference>
<keyword evidence="1" id="KW-0812">Transmembrane</keyword>
<evidence type="ECO:0000313" key="3">
    <source>
        <dbReference type="WBParaSite" id="Csp11.Scaffold628.g7335.t1"/>
    </source>
</evidence>
<organism evidence="2 3">
    <name type="scientific">Caenorhabditis tropicalis</name>
    <dbReference type="NCBI Taxonomy" id="1561998"/>
    <lineage>
        <taxon>Eukaryota</taxon>
        <taxon>Metazoa</taxon>
        <taxon>Ecdysozoa</taxon>
        <taxon>Nematoda</taxon>
        <taxon>Chromadorea</taxon>
        <taxon>Rhabditida</taxon>
        <taxon>Rhabditina</taxon>
        <taxon>Rhabditomorpha</taxon>
        <taxon>Rhabditoidea</taxon>
        <taxon>Rhabditidae</taxon>
        <taxon>Peloderinae</taxon>
        <taxon>Caenorhabditis</taxon>
    </lineage>
</organism>
<evidence type="ECO:0000313" key="2">
    <source>
        <dbReference type="Proteomes" id="UP000095282"/>
    </source>
</evidence>
<name>A0A1I7TMA9_9PELO</name>